<dbReference type="Gene3D" id="3.40.50.720">
    <property type="entry name" value="NAD(P)-binding Rossmann-like Domain"/>
    <property type="match status" value="1"/>
</dbReference>
<dbReference type="InterPro" id="IPR036291">
    <property type="entry name" value="NAD(P)-bd_dom_sf"/>
</dbReference>
<evidence type="ECO:0000256" key="1">
    <source>
        <dbReference type="SAM" id="MobiDB-lite"/>
    </source>
</evidence>
<protein>
    <submittedName>
        <fullName evidence="2">Uncharacterized protein</fullName>
    </submittedName>
</protein>
<comment type="caution">
    <text evidence="2">The sequence shown here is derived from an EMBL/GenBank/DDBJ whole genome shotgun (WGS) entry which is preliminary data.</text>
</comment>
<name>A0ABX2T9V8_9PROT</name>
<evidence type="ECO:0000313" key="3">
    <source>
        <dbReference type="Proteomes" id="UP000584642"/>
    </source>
</evidence>
<evidence type="ECO:0000313" key="2">
    <source>
        <dbReference type="EMBL" id="NYZ21122.1"/>
    </source>
</evidence>
<reference evidence="2 3" key="1">
    <citation type="submission" date="2020-05" db="EMBL/GenBank/DDBJ databases">
        <title>Azospirillum oleiclasticum sp. nov, a nitrogen-fixing and heavy crude oil-emulsifying bacterium isolated from the crude oil of Yumen Oilfield.</title>
        <authorList>
            <person name="Wu D."/>
            <person name="Cai M."/>
            <person name="Zhang X."/>
        </authorList>
    </citation>
    <scope>NUCLEOTIDE SEQUENCE [LARGE SCALE GENOMIC DNA]</scope>
    <source>
        <strain evidence="2 3">ROY-1-1-2</strain>
    </source>
</reference>
<sequence>MALMDGIEVLVTCVGIQRDQTLMEVTETTFDAVYQTNLKSATSSLNATPWVASGTRSRWRARSSPSRHRPEAT</sequence>
<dbReference type="SUPFAM" id="SSF51735">
    <property type="entry name" value="NAD(P)-binding Rossmann-fold domains"/>
    <property type="match status" value="1"/>
</dbReference>
<dbReference type="Proteomes" id="UP000584642">
    <property type="component" value="Unassembled WGS sequence"/>
</dbReference>
<organism evidence="2 3">
    <name type="scientific">Azospirillum oleiclasticum</name>
    <dbReference type="NCBI Taxonomy" id="2735135"/>
    <lineage>
        <taxon>Bacteria</taxon>
        <taxon>Pseudomonadati</taxon>
        <taxon>Pseudomonadota</taxon>
        <taxon>Alphaproteobacteria</taxon>
        <taxon>Rhodospirillales</taxon>
        <taxon>Azospirillaceae</taxon>
        <taxon>Azospirillum</taxon>
    </lineage>
</organism>
<proteinExistence type="predicted"/>
<feature type="compositionally biased region" description="Basic residues" evidence="1">
    <location>
        <begin position="57"/>
        <end position="67"/>
    </location>
</feature>
<dbReference type="EMBL" id="JABFDB010000010">
    <property type="protein sequence ID" value="NYZ21122.1"/>
    <property type="molecule type" value="Genomic_DNA"/>
</dbReference>
<accession>A0ABX2T9V8</accession>
<gene>
    <name evidence="2" type="ORF">HND93_15505</name>
</gene>
<keyword evidence="3" id="KW-1185">Reference proteome</keyword>
<feature type="region of interest" description="Disordered" evidence="1">
    <location>
        <begin position="53"/>
        <end position="73"/>
    </location>
</feature>